<keyword evidence="2" id="KW-1185">Reference proteome</keyword>
<evidence type="ECO:0000313" key="2">
    <source>
        <dbReference type="Proteomes" id="UP000594834"/>
    </source>
</evidence>
<sequence length="133" mass="15802">MSYNNEQYIRHLRLTEQQISELKAHNSKGRNFSWHITKPKTTPKNEVTQNRTYLYTSYKDADAMQELKKAGVVSFDIRHKVWYLKDDTQADKVKQWTHRPYVPTPEEAFVNHLKPVELMLPQDTPLWTVDRTA</sequence>
<name>A0A7T3EYT0_MORNO</name>
<evidence type="ECO:0000313" key="1">
    <source>
        <dbReference type="EMBL" id="QPT43588.1"/>
    </source>
</evidence>
<dbReference type="RefSeq" id="WP_197940219.1">
    <property type="nucleotide sequence ID" value="NZ_CP065727.1"/>
</dbReference>
<organism evidence="1 2">
    <name type="scientific">Moraxella nonliquefaciens</name>
    <dbReference type="NCBI Taxonomy" id="478"/>
    <lineage>
        <taxon>Bacteria</taxon>
        <taxon>Pseudomonadati</taxon>
        <taxon>Pseudomonadota</taxon>
        <taxon>Gammaproteobacteria</taxon>
        <taxon>Moraxellales</taxon>
        <taxon>Moraxellaceae</taxon>
        <taxon>Moraxella</taxon>
    </lineage>
</organism>
<geneLocation type="plasmid" evidence="1 2">
    <name>unnamed</name>
</geneLocation>
<gene>
    <name evidence="1" type="ORF">I6G26_00415</name>
</gene>
<reference evidence="1 2" key="1">
    <citation type="submission" date="2020-12" db="EMBL/GenBank/DDBJ databases">
        <title>FDA dAtabase for Regulatory Grade micrObial Sequences (FDA-ARGOS): Supporting development and validation of Infectious Disease Dx tests.</title>
        <authorList>
            <person name="Sproer C."/>
            <person name="Gronow S."/>
            <person name="Severitt S."/>
            <person name="Schroder I."/>
            <person name="Tallon L."/>
            <person name="Sadzewicz L."/>
            <person name="Zhao X."/>
            <person name="Boylan J."/>
            <person name="Ott S."/>
            <person name="Bowen H."/>
            <person name="Vavikolanu K."/>
            <person name="Mehta A."/>
            <person name="Aluvathingal J."/>
            <person name="Nadendla S."/>
            <person name="Lowell S."/>
            <person name="Myers T."/>
            <person name="Yan Y."/>
            <person name="Sichtig H."/>
        </authorList>
    </citation>
    <scope>NUCLEOTIDE SEQUENCE [LARGE SCALE GENOMIC DNA]</scope>
    <source>
        <strain evidence="1 2">FDAARGOS_869</strain>
        <plasmid evidence="1 2">unnamed</plasmid>
    </source>
</reference>
<proteinExistence type="predicted"/>
<dbReference type="EMBL" id="CP065727">
    <property type="protein sequence ID" value="QPT43588.1"/>
    <property type="molecule type" value="Genomic_DNA"/>
</dbReference>
<keyword evidence="1" id="KW-0614">Plasmid</keyword>
<accession>A0A7T3EYT0</accession>
<protein>
    <submittedName>
        <fullName evidence="1">Uncharacterized protein</fullName>
    </submittedName>
</protein>
<dbReference type="Proteomes" id="UP000594834">
    <property type="component" value="Plasmid unnamed"/>
</dbReference>